<comment type="caution">
    <text evidence="6">The sequence shown here is derived from an EMBL/GenBank/DDBJ whole genome shotgun (WGS) entry which is preliminary data.</text>
</comment>
<evidence type="ECO:0000256" key="3">
    <source>
        <dbReference type="ARBA" id="ARBA00023163"/>
    </source>
</evidence>
<dbReference type="RefSeq" id="WP_109716356.1">
    <property type="nucleotide sequence ID" value="NZ_JASHLR010000001.1"/>
</dbReference>
<dbReference type="EMBL" id="QGHF01000001">
    <property type="protein sequence ID" value="PWL00771.1"/>
    <property type="molecule type" value="Genomic_DNA"/>
</dbReference>
<dbReference type="Proteomes" id="UP000245981">
    <property type="component" value="Unassembled WGS sequence"/>
</dbReference>
<dbReference type="CDD" id="cd07377">
    <property type="entry name" value="WHTH_GntR"/>
    <property type="match status" value="1"/>
</dbReference>
<evidence type="ECO:0000256" key="4">
    <source>
        <dbReference type="SAM" id="MobiDB-lite"/>
    </source>
</evidence>
<dbReference type="InterPro" id="IPR036390">
    <property type="entry name" value="WH_DNA-bd_sf"/>
</dbReference>
<keyword evidence="2 6" id="KW-0238">DNA-binding</keyword>
<keyword evidence="3" id="KW-0804">Transcription</keyword>
<dbReference type="Pfam" id="PF00392">
    <property type="entry name" value="GntR"/>
    <property type="match status" value="1"/>
</dbReference>
<dbReference type="InterPro" id="IPR008920">
    <property type="entry name" value="TF_FadR/GntR_C"/>
</dbReference>
<feature type="domain" description="HTH gntR-type" evidence="5">
    <location>
        <begin position="24"/>
        <end position="91"/>
    </location>
</feature>
<organism evidence="6 7">
    <name type="scientific">Pantoea allii</name>
    <dbReference type="NCBI Taxonomy" id="574096"/>
    <lineage>
        <taxon>Bacteria</taxon>
        <taxon>Pseudomonadati</taxon>
        <taxon>Pseudomonadota</taxon>
        <taxon>Gammaproteobacteria</taxon>
        <taxon>Enterobacterales</taxon>
        <taxon>Erwiniaceae</taxon>
        <taxon>Pantoea</taxon>
    </lineage>
</organism>
<evidence type="ECO:0000256" key="1">
    <source>
        <dbReference type="ARBA" id="ARBA00023015"/>
    </source>
</evidence>
<proteinExistence type="predicted"/>
<evidence type="ECO:0000256" key="2">
    <source>
        <dbReference type="ARBA" id="ARBA00023125"/>
    </source>
</evidence>
<dbReference type="AlphaFoldDB" id="A0A2V2BHC0"/>
<protein>
    <submittedName>
        <fullName evidence="6">DNA-binding GntR family transcriptional regulator</fullName>
    </submittedName>
</protein>
<evidence type="ECO:0000313" key="6">
    <source>
        <dbReference type="EMBL" id="PWL00771.1"/>
    </source>
</evidence>
<dbReference type="SMART" id="SM00895">
    <property type="entry name" value="FCD"/>
    <property type="match status" value="1"/>
</dbReference>
<dbReference type="SMART" id="SM00345">
    <property type="entry name" value="HTH_GNTR"/>
    <property type="match status" value="1"/>
</dbReference>
<evidence type="ECO:0000313" key="7">
    <source>
        <dbReference type="Proteomes" id="UP000245981"/>
    </source>
</evidence>
<dbReference type="InterPro" id="IPR036388">
    <property type="entry name" value="WH-like_DNA-bd_sf"/>
</dbReference>
<keyword evidence="1" id="KW-0805">Transcription regulation</keyword>
<accession>A0A2V2BHC0</accession>
<name>A0A2V2BHC0_9GAMM</name>
<dbReference type="STRING" id="574096.HA38_06210"/>
<gene>
    <name evidence="6" type="ORF">C7431_101583</name>
</gene>
<dbReference type="Pfam" id="PF07729">
    <property type="entry name" value="FCD"/>
    <property type="match status" value="1"/>
</dbReference>
<dbReference type="Gene3D" id="1.10.10.10">
    <property type="entry name" value="Winged helix-like DNA-binding domain superfamily/Winged helix DNA-binding domain"/>
    <property type="match status" value="1"/>
</dbReference>
<dbReference type="GO" id="GO:0003700">
    <property type="term" value="F:DNA-binding transcription factor activity"/>
    <property type="evidence" value="ECO:0007669"/>
    <property type="project" value="InterPro"/>
</dbReference>
<dbReference type="OrthoDB" id="5243844at2"/>
<dbReference type="GO" id="GO:0003677">
    <property type="term" value="F:DNA binding"/>
    <property type="evidence" value="ECO:0007669"/>
    <property type="project" value="UniProtKB-KW"/>
</dbReference>
<reference evidence="6 7" key="1">
    <citation type="submission" date="2018-05" db="EMBL/GenBank/DDBJ databases">
        <title>Genomic Encyclopedia of Type Strains, Phase IV (KMG-V): Genome sequencing to study the core and pangenomes of soil and plant-associated prokaryotes.</title>
        <authorList>
            <person name="Whitman W."/>
        </authorList>
    </citation>
    <scope>NUCLEOTIDE SEQUENCE [LARGE SCALE GENOMIC DNA]</scope>
    <source>
        <strain evidence="6 7">PNA 200-10</strain>
    </source>
</reference>
<dbReference type="SUPFAM" id="SSF46785">
    <property type="entry name" value="Winged helix' DNA-binding domain"/>
    <property type="match status" value="1"/>
</dbReference>
<dbReference type="Gene3D" id="1.20.120.530">
    <property type="entry name" value="GntR ligand-binding domain-like"/>
    <property type="match status" value="1"/>
</dbReference>
<sequence>MKKTRSRAGVAVSGTALTGGEGHDDVSERIRATLAAAIGEGALKPGSKILEEAIAEHFGVSRTVVRGALGVLESDHLLERKRNRGTFVAEPGIEEAKSLFEARRKIEGLLLEMVLRRATPAQLDALTALTDEEEHIHQHGDEKSKTVLSGKFHLVLAELAGNPVLTEMLSKVVARLSLVMALYEEKHSDDCGADHHRMIVQALKDNDLKQAQHLMEHHLSDIESRVRLTAGQGDRHSFMSVLENFS</sequence>
<evidence type="ECO:0000259" key="5">
    <source>
        <dbReference type="PROSITE" id="PS50949"/>
    </source>
</evidence>
<dbReference type="InterPro" id="IPR011711">
    <property type="entry name" value="GntR_C"/>
</dbReference>
<dbReference type="InterPro" id="IPR000524">
    <property type="entry name" value="Tscrpt_reg_HTH_GntR"/>
</dbReference>
<feature type="region of interest" description="Disordered" evidence="4">
    <location>
        <begin position="1"/>
        <end position="24"/>
    </location>
</feature>
<dbReference type="PROSITE" id="PS50949">
    <property type="entry name" value="HTH_GNTR"/>
    <property type="match status" value="1"/>
</dbReference>
<dbReference type="PANTHER" id="PTHR43537:SF53">
    <property type="entry name" value="HTH-TYPE TRANSCRIPTIONAL REPRESSOR NANR"/>
    <property type="match status" value="1"/>
</dbReference>
<dbReference type="PANTHER" id="PTHR43537">
    <property type="entry name" value="TRANSCRIPTIONAL REGULATOR, GNTR FAMILY"/>
    <property type="match status" value="1"/>
</dbReference>
<dbReference type="SUPFAM" id="SSF48008">
    <property type="entry name" value="GntR ligand-binding domain-like"/>
    <property type="match status" value="1"/>
</dbReference>